<evidence type="ECO:0000256" key="10">
    <source>
        <dbReference type="SAM" id="MobiDB-lite"/>
    </source>
</evidence>
<dbReference type="Gene3D" id="3.30.1150.10">
    <property type="match status" value="1"/>
</dbReference>
<dbReference type="GO" id="GO:0015031">
    <property type="term" value="P:protein transport"/>
    <property type="evidence" value="ECO:0007669"/>
    <property type="project" value="UniProtKB-KW"/>
</dbReference>
<dbReference type="KEGG" id="ddz:DSYM_22050"/>
<evidence type="ECO:0000256" key="6">
    <source>
        <dbReference type="ARBA" id="ARBA00022692"/>
    </source>
</evidence>
<dbReference type="GO" id="GO:0055085">
    <property type="term" value="P:transmembrane transport"/>
    <property type="evidence" value="ECO:0007669"/>
    <property type="project" value="InterPro"/>
</dbReference>
<evidence type="ECO:0000256" key="1">
    <source>
        <dbReference type="ARBA" id="ARBA00004383"/>
    </source>
</evidence>
<evidence type="ECO:0000256" key="4">
    <source>
        <dbReference type="ARBA" id="ARBA00022475"/>
    </source>
</evidence>
<dbReference type="PANTHER" id="PTHR33446:SF2">
    <property type="entry name" value="PROTEIN TONB"/>
    <property type="match status" value="1"/>
</dbReference>
<dbReference type="InterPro" id="IPR051045">
    <property type="entry name" value="TonB-dependent_transducer"/>
</dbReference>
<dbReference type="Proteomes" id="UP000662914">
    <property type="component" value="Chromosome"/>
</dbReference>
<keyword evidence="3" id="KW-0813">Transport</keyword>
<evidence type="ECO:0000256" key="9">
    <source>
        <dbReference type="ARBA" id="ARBA00023136"/>
    </source>
</evidence>
<feature type="domain" description="TonB C-terminal" evidence="12">
    <location>
        <begin position="132"/>
        <end position="223"/>
    </location>
</feature>
<feature type="compositionally biased region" description="Low complexity" evidence="10">
    <location>
        <begin position="95"/>
        <end position="116"/>
    </location>
</feature>
<evidence type="ECO:0000256" key="3">
    <source>
        <dbReference type="ARBA" id="ARBA00022448"/>
    </source>
</evidence>
<dbReference type="PANTHER" id="PTHR33446">
    <property type="entry name" value="PROTEIN TONB-RELATED"/>
    <property type="match status" value="1"/>
</dbReference>
<dbReference type="InterPro" id="IPR006260">
    <property type="entry name" value="TonB/TolA_C"/>
</dbReference>
<sequence length="223" mass="23625">MATQPPQHAVPPGLTFAGSAPLRPRLSRGGLAFVLAAHALVFWLLLRANVITLPAPLAVISVSLIQPVETSKPMPDIVPPRPKPVQPHPAPAPRPVQLAAPEASPAPAAAVPHALEPAPPVAAPPTPPQPSRPRFDADYLDNPKPPYPPLSRRLGEQGRVVLRVQVGADGNPLEVQLNASSGHPRLDQSALATVRRWKFVPARLGAEPVAAWVLVPVVFTLKE</sequence>
<evidence type="ECO:0000256" key="11">
    <source>
        <dbReference type="SAM" id="Phobius"/>
    </source>
</evidence>
<dbReference type="NCBIfam" id="TIGR01352">
    <property type="entry name" value="tonB_Cterm"/>
    <property type="match status" value="1"/>
</dbReference>
<feature type="region of interest" description="Disordered" evidence="10">
    <location>
        <begin position="71"/>
        <end position="139"/>
    </location>
</feature>
<keyword evidence="9 11" id="KW-0472">Membrane</keyword>
<feature type="transmembrane region" description="Helical" evidence="11">
    <location>
        <begin position="29"/>
        <end position="46"/>
    </location>
</feature>
<evidence type="ECO:0000256" key="8">
    <source>
        <dbReference type="ARBA" id="ARBA00022989"/>
    </source>
</evidence>
<evidence type="ECO:0000313" key="14">
    <source>
        <dbReference type="Proteomes" id="UP000662914"/>
    </source>
</evidence>
<dbReference type="EMBL" id="AP021857">
    <property type="protein sequence ID" value="BBO21506.1"/>
    <property type="molecule type" value="Genomic_DNA"/>
</dbReference>
<keyword evidence="8 11" id="KW-1133">Transmembrane helix</keyword>
<dbReference type="PROSITE" id="PS52015">
    <property type="entry name" value="TONB_CTD"/>
    <property type="match status" value="1"/>
</dbReference>
<evidence type="ECO:0000256" key="2">
    <source>
        <dbReference type="ARBA" id="ARBA00006555"/>
    </source>
</evidence>
<evidence type="ECO:0000313" key="13">
    <source>
        <dbReference type="EMBL" id="BBO21506.1"/>
    </source>
</evidence>
<accession>A0A809RZ91</accession>
<dbReference type="GO" id="GO:0098797">
    <property type="term" value="C:plasma membrane protein complex"/>
    <property type="evidence" value="ECO:0007669"/>
    <property type="project" value="TreeGrafter"/>
</dbReference>
<dbReference type="SUPFAM" id="SSF74653">
    <property type="entry name" value="TolA/TonB C-terminal domain"/>
    <property type="match status" value="1"/>
</dbReference>
<dbReference type="AlphaFoldDB" id="A0A809RZ91"/>
<feature type="compositionally biased region" description="Pro residues" evidence="10">
    <location>
        <begin position="117"/>
        <end position="131"/>
    </location>
</feature>
<name>A0A809RZ91_9PROT</name>
<evidence type="ECO:0000256" key="7">
    <source>
        <dbReference type="ARBA" id="ARBA00022927"/>
    </source>
</evidence>
<keyword evidence="5" id="KW-0997">Cell inner membrane</keyword>
<feature type="compositionally biased region" description="Pro residues" evidence="10">
    <location>
        <begin position="76"/>
        <end position="94"/>
    </location>
</feature>
<keyword evidence="6 11" id="KW-0812">Transmembrane</keyword>
<gene>
    <name evidence="13" type="ORF">DSYM_22050</name>
</gene>
<evidence type="ECO:0000256" key="5">
    <source>
        <dbReference type="ARBA" id="ARBA00022519"/>
    </source>
</evidence>
<dbReference type="GO" id="GO:0031992">
    <property type="term" value="F:energy transducer activity"/>
    <property type="evidence" value="ECO:0007669"/>
    <property type="project" value="TreeGrafter"/>
</dbReference>
<evidence type="ECO:0000259" key="12">
    <source>
        <dbReference type="PROSITE" id="PS52015"/>
    </source>
</evidence>
<keyword evidence="4" id="KW-1003">Cell membrane</keyword>
<organism evidence="13 14">
    <name type="scientific">Candidatus Desulfobacillus denitrificans</name>
    <dbReference type="NCBI Taxonomy" id="2608985"/>
    <lineage>
        <taxon>Bacteria</taxon>
        <taxon>Pseudomonadati</taxon>
        <taxon>Pseudomonadota</taxon>
        <taxon>Betaproteobacteria</taxon>
        <taxon>Candidatus Desulfobacillus</taxon>
    </lineage>
</organism>
<protein>
    <submittedName>
        <fullName evidence="13">Energy transducer TonB</fullName>
    </submittedName>
</protein>
<dbReference type="InterPro" id="IPR037682">
    <property type="entry name" value="TonB_C"/>
</dbReference>
<comment type="similarity">
    <text evidence="2">Belongs to the TonB family.</text>
</comment>
<reference evidence="13" key="1">
    <citation type="journal article" name="DNA Res.">
        <title>The physiological potential of anammox bacteria as revealed by their core genome structure.</title>
        <authorList>
            <person name="Okubo T."/>
            <person name="Toyoda A."/>
            <person name="Fukuhara K."/>
            <person name="Uchiyama I."/>
            <person name="Harigaya Y."/>
            <person name="Kuroiwa M."/>
            <person name="Suzuki T."/>
            <person name="Murakami Y."/>
            <person name="Suwa Y."/>
            <person name="Takami H."/>
        </authorList>
    </citation>
    <scope>NUCLEOTIDE SEQUENCE</scope>
    <source>
        <strain evidence="13">317325-3</strain>
    </source>
</reference>
<comment type="subcellular location">
    <subcellularLocation>
        <location evidence="1">Cell inner membrane</location>
        <topology evidence="1">Single-pass membrane protein</topology>
        <orientation evidence="1">Periplasmic side</orientation>
    </subcellularLocation>
</comment>
<dbReference type="Pfam" id="PF03544">
    <property type="entry name" value="TonB_C"/>
    <property type="match status" value="1"/>
</dbReference>
<keyword evidence="7" id="KW-0653">Protein transport</keyword>
<proteinExistence type="inferred from homology"/>